<keyword evidence="2" id="KW-1185">Reference proteome</keyword>
<evidence type="ECO:0000313" key="2">
    <source>
        <dbReference type="Proteomes" id="UP001497516"/>
    </source>
</evidence>
<dbReference type="EMBL" id="OZ034821">
    <property type="protein sequence ID" value="CAL1406235.1"/>
    <property type="molecule type" value="Genomic_DNA"/>
</dbReference>
<reference evidence="1 2" key="1">
    <citation type="submission" date="2024-04" db="EMBL/GenBank/DDBJ databases">
        <authorList>
            <person name="Fracassetti M."/>
        </authorList>
    </citation>
    <scope>NUCLEOTIDE SEQUENCE [LARGE SCALE GENOMIC DNA]</scope>
</reference>
<dbReference type="AlphaFoldDB" id="A0AAV2G9P2"/>
<name>A0AAV2G9P2_9ROSI</name>
<sequence>MLHKSFQCPNPKALILHNGEYYSEDNEKEKAADDEFTHKEVDENLEMEPPGEHFLVNRRALTIEAVSESQQRDNLFHTRCTIQGKMASMVIDGERAIRMSSAWKLYESSD</sequence>
<dbReference type="PANTHER" id="PTHR35046">
    <property type="entry name" value="ZINC KNUCKLE (CCHC-TYPE) FAMILY PROTEIN"/>
    <property type="match status" value="1"/>
</dbReference>
<accession>A0AAV2G9P2</accession>
<evidence type="ECO:0000313" key="1">
    <source>
        <dbReference type="EMBL" id="CAL1406235.1"/>
    </source>
</evidence>
<organism evidence="1 2">
    <name type="scientific">Linum trigynum</name>
    <dbReference type="NCBI Taxonomy" id="586398"/>
    <lineage>
        <taxon>Eukaryota</taxon>
        <taxon>Viridiplantae</taxon>
        <taxon>Streptophyta</taxon>
        <taxon>Embryophyta</taxon>
        <taxon>Tracheophyta</taxon>
        <taxon>Spermatophyta</taxon>
        <taxon>Magnoliopsida</taxon>
        <taxon>eudicotyledons</taxon>
        <taxon>Gunneridae</taxon>
        <taxon>Pentapetalae</taxon>
        <taxon>rosids</taxon>
        <taxon>fabids</taxon>
        <taxon>Malpighiales</taxon>
        <taxon>Linaceae</taxon>
        <taxon>Linum</taxon>
    </lineage>
</organism>
<proteinExistence type="predicted"/>
<protein>
    <submittedName>
        <fullName evidence="1">Uncharacterized protein</fullName>
    </submittedName>
</protein>
<gene>
    <name evidence="1" type="ORF">LTRI10_LOCUS45973</name>
</gene>
<dbReference type="Proteomes" id="UP001497516">
    <property type="component" value="Chromosome 8"/>
</dbReference>
<dbReference type="PANTHER" id="PTHR35046:SF9">
    <property type="entry name" value="RNA-DIRECTED DNA POLYMERASE"/>
    <property type="match status" value="1"/>
</dbReference>